<comment type="similarity">
    <text evidence="2 15">Belongs to the DNA polymerase type-B family.</text>
</comment>
<reference evidence="18" key="1">
    <citation type="submission" date="2021-02" db="EMBL/GenBank/DDBJ databases">
        <authorList>
            <person name="Nowell W R."/>
        </authorList>
    </citation>
    <scope>NUCLEOTIDE SEQUENCE</scope>
</reference>
<dbReference type="GO" id="GO:0008622">
    <property type="term" value="C:epsilon DNA polymerase complex"/>
    <property type="evidence" value="ECO:0007669"/>
    <property type="project" value="InterPro"/>
</dbReference>
<dbReference type="Gene3D" id="3.90.1600.10">
    <property type="entry name" value="Palm domain of DNA polymerase"/>
    <property type="match status" value="1"/>
</dbReference>
<dbReference type="SMART" id="SM00486">
    <property type="entry name" value="POLBc"/>
    <property type="match status" value="1"/>
</dbReference>
<evidence type="ECO:0000259" key="17">
    <source>
        <dbReference type="SMART" id="SM01159"/>
    </source>
</evidence>
<keyword evidence="4 15" id="KW-0808">Transferase</keyword>
<dbReference type="Proteomes" id="UP000663868">
    <property type="component" value="Unassembled WGS sequence"/>
</dbReference>
<evidence type="ECO:0000256" key="3">
    <source>
        <dbReference type="ARBA" id="ARBA00022485"/>
    </source>
</evidence>
<dbReference type="Pfam" id="PF22912">
    <property type="entry name" value="zf-DPOE"/>
    <property type="match status" value="1"/>
</dbReference>
<evidence type="ECO:0000256" key="1">
    <source>
        <dbReference type="ARBA" id="ARBA00004123"/>
    </source>
</evidence>
<dbReference type="Pfam" id="PF03104">
    <property type="entry name" value="DNA_pol_B_exo1"/>
    <property type="match status" value="1"/>
</dbReference>
<dbReference type="InterPro" id="IPR006172">
    <property type="entry name" value="DNA-dir_DNA_pol_B"/>
</dbReference>
<keyword evidence="12 15" id="KW-0411">Iron-sulfur</keyword>
<keyword evidence="3 15" id="KW-0004">4Fe-4S</keyword>
<dbReference type="EC" id="2.7.7.7" evidence="15"/>
<comment type="caution">
    <text evidence="18">The sequence shown here is derived from an EMBL/GenBank/DDBJ whole genome shotgun (WGS) entry which is preliminary data.</text>
</comment>
<evidence type="ECO:0000256" key="12">
    <source>
        <dbReference type="ARBA" id="ARBA00023014"/>
    </source>
</evidence>
<dbReference type="GO" id="GO:0000278">
    <property type="term" value="P:mitotic cell cycle"/>
    <property type="evidence" value="ECO:0007669"/>
    <property type="project" value="TreeGrafter"/>
</dbReference>
<gene>
    <name evidence="18" type="ORF">KXQ929_LOCUS27432</name>
</gene>
<evidence type="ECO:0000256" key="6">
    <source>
        <dbReference type="ARBA" id="ARBA00022705"/>
    </source>
</evidence>
<organism evidence="18 19">
    <name type="scientific">Adineta steineri</name>
    <dbReference type="NCBI Taxonomy" id="433720"/>
    <lineage>
        <taxon>Eukaryota</taxon>
        <taxon>Metazoa</taxon>
        <taxon>Spiralia</taxon>
        <taxon>Gnathifera</taxon>
        <taxon>Rotifera</taxon>
        <taxon>Eurotatoria</taxon>
        <taxon>Bdelloidea</taxon>
        <taxon>Adinetida</taxon>
        <taxon>Adinetidae</taxon>
        <taxon>Adineta</taxon>
    </lineage>
</organism>
<comment type="catalytic activity">
    <reaction evidence="15">
        <text>DNA(n) + a 2'-deoxyribonucleoside 5'-triphosphate = DNA(n+1) + diphosphate</text>
        <dbReference type="Rhea" id="RHEA:22508"/>
        <dbReference type="Rhea" id="RHEA-COMP:17339"/>
        <dbReference type="Rhea" id="RHEA-COMP:17340"/>
        <dbReference type="ChEBI" id="CHEBI:33019"/>
        <dbReference type="ChEBI" id="CHEBI:61560"/>
        <dbReference type="ChEBI" id="CHEBI:173112"/>
        <dbReference type="EC" id="2.7.7.7"/>
    </reaction>
</comment>
<evidence type="ECO:0000313" key="18">
    <source>
        <dbReference type="EMBL" id="CAF3982582.1"/>
    </source>
</evidence>
<dbReference type="Pfam" id="PF22634">
    <property type="entry name" value="POL2_thumb"/>
    <property type="match status" value="1"/>
</dbReference>
<dbReference type="Gene3D" id="3.30.420.10">
    <property type="entry name" value="Ribonuclease H-like superfamily/Ribonuclease H"/>
    <property type="match status" value="1"/>
</dbReference>
<evidence type="ECO:0000256" key="10">
    <source>
        <dbReference type="ARBA" id="ARBA00022932"/>
    </source>
</evidence>
<evidence type="ECO:0000256" key="8">
    <source>
        <dbReference type="ARBA" id="ARBA00022771"/>
    </source>
</evidence>
<evidence type="ECO:0000256" key="11">
    <source>
        <dbReference type="ARBA" id="ARBA00023004"/>
    </source>
</evidence>
<dbReference type="Gene3D" id="1.10.132.60">
    <property type="entry name" value="DNA polymerase family B, C-terminal domain"/>
    <property type="match status" value="1"/>
</dbReference>
<dbReference type="Gene3D" id="3.30.342.10">
    <property type="entry name" value="DNA Polymerase, chain B, domain 1"/>
    <property type="match status" value="1"/>
</dbReference>
<keyword evidence="10 15" id="KW-0239">DNA-directed DNA polymerase</keyword>
<comment type="subcellular location">
    <subcellularLocation>
        <location evidence="1 15">Nucleus</location>
    </subcellularLocation>
</comment>
<dbReference type="PANTHER" id="PTHR10670">
    <property type="entry name" value="DNA POLYMERASE EPSILON CATALYTIC SUBUNIT A"/>
    <property type="match status" value="1"/>
</dbReference>
<evidence type="ECO:0000256" key="13">
    <source>
        <dbReference type="ARBA" id="ARBA00023125"/>
    </source>
</evidence>
<dbReference type="GO" id="GO:0003677">
    <property type="term" value="F:DNA binding"/>
    <property type="evidence" value="ECO:0007669"/>
    <property type="project" value="UniProtKB-KW"/>
</dbReference>
<feature type="region of interest" description="Disordered" evidence="16">
    <location>
        <begin position="175"/>
        <end position="197"/>
    </location>
</feature>
<evidence type="ECO:0000256" key="9">
    <source>
        <dbReference type="ARBA" id="ARBA00022833"/>
    </source>
</evidence>
<evidence type="ECO:0000256" key="2">
    <source>
        <dbReference type="ARBA" id="ARBA00005755"/>
    </source>
</evidence>
<dbReference type="GO" id="GO:0008310">
    <property type="term" value="F:single-stranded DNA 3'-5' DNA exonuclease activity"/>
    <property type="evidence" value="ECO:0007669"/>
    <property type="project" value="TreeGrafter"/>
</dbReference>
<feature type="domain" description="DNA polymerase epsilon catalytic subunit A C-terminal" evidence="17">
    <location>
        <begin position="1555"/>
        <end position="1987"/>
    </location>
</feature>
<keyword evidence="5 15" id="KW-0548">Nucleotidyltransferase</keyword>
<dbReference type="SMART" id="SM01159">
    <property type="entry name" value="DUF1744"/>
    <property type="match status" value="1"/>
</dbReference>
<dbReference type="InterPro" id="IPR029703">
    <property type="entry name" value="POL2"/>
</dbReference>
<dbReference type="GO" id="GO:0003887">
    <property type="term" value="F:DNA-directed DNA polymerase activity"/>
    <property type="evidence" value="ECO:0007669"/>
    <property type="project" value="UniProtKB-KW"/>
</dbReference>
<dbReference type="GO" id="GO:0045004">
    <property type="term" value="P:DNA replication proofreading"/>
    <property type="evidence" value="ECO:0007669"/>
    <property type="project" value="TreeGrafter"/>
</dbReference>
<evidence type="ECO:0000256" key="4">
    <source>
        <dbReference type="ARBA" id="ARBA00022679"/>
    </source>
</evidence>
<dbReference type="InterPro" id="IPR054475">
    <property type="entry name" value="Znf-DPOE"/>
</dbReference>
<dbReference type="EMBL" id="CAJOBB010002596">
    <property type="protein sequence ID" value="CAF3982582.1"/>
    <property type="molecule type" value="Genomic_DNA"/>
</dbReference>
<dbReference type="Pfam" id="PF08490">
    <property type="entry name" value="DUF1744"/>
    <property type="match status" value="1"/>
</dbReference>
<dbReference type="GO" id="GO:0051539">
    <property type="term" value="F:4 iron, 4 sulfur cluster binding"/>
    <property type="evidence" value="ECO:0007669"/>
    <property type="project" value="UniProtKB-KW"/>
</dbReference>
<feature type="region of interest" description="Disordered" evidence="16">
    <location>
        <begin position="718"/>
        <end position="739"/>
    </location>
</feature>
<dbReference type="FunFam" id="3.90.1600.10:FF:000006">
    <property type="entry name" value="DNA polymerase epsilon catalytic subunit"/>
    <property type="match status" value="1"/>
</dbReference>
<dbReference type="CDD" id="cd05779">
    <property type="entry name" value="DNA_polB_epsilon_exo"/>
    <property type="match status" value="1"/>
</dbReference>
<proteinExistence type="inferred from homology"/>
<comment type="cofactor">
    <cofactor evidence="15">
        <name>[4Fe-4S] cluster</name>
        <dbReference type="ChEBI" id="CHEBI:49883"/>
    </cofactor>
</comment>
<dbReference type="InterPro" id="IPR012337">
    <property type="entry name" value="RNaseH-like_sf"/>
</dbReference>
<comment type="function">
    <text evidence="15">DNA polymerase II participates in chromosomal DNA replication.</text>
</comment>
<protein>
    <recommendedName>
        <fullName evidence="15">DNA polymerase epsilon catalytic subunit</fullName>
        <ecNumber evidence="15">2.7.7.7</ecNumber>
    </recommendedName>
</protein>
<dbReference type="SUPFAM" id="SSF53098">
    <property type="entry name" value="Ribonuclease H-like"/>
    <property type="match status" value="1"/>
</dbReference>
<dbReference type="CDD" id="cd05535">
    <property type="entry name" value="POLBc_epsilon"/>
    <property type="match status" value="1"/>
</dbReference>
<accession>A0A819MMZ4</accession>
<keyword evidence="9 15" id="KW-0862">Zinc</keyword>
<keyword evidence="11 15" id="KW-0408">Iron</keyword>
<dbReference type="Pfam" id="PF23250">
    <property type="entry name" value="zf_DPOE_2"/>
    <property type="match status" value="1"/>
</dbReference>
<dbReference type="InterPro" id="IPR042087">
    <property type="entry name" value="DNA_pol_B_thumb"/>
</dbReference>
<dbReference type="FunFam" id="3.30.420.10:FF:000010">
    <property type="entry name" value="DNA polymerase epsilon catalytic subunit"/>
    <property type="match status" value="1"/>
</dbReference>
<dbReference type="GO" id="GO:0006287">
    <property type="term" value="P:base-excision repair, gap-filling"/>
    <property type="evidence" value="ECO:0007669"/>
    <property type="project" value="TreeGrafter"/>
</dbReference>
<dbReference type="InterPro" id="IPR043502">
    <property type="entry name" value="DNA/RNA_pol_sf"/>
</dbReference>
<evidence type="ECO:0000256" key="14">
    <source>
        <dbReference type="ARBA" id="ARBA00023242"/>
    </source>
</evidence>
<evidence type="ECO:0000256" key="16">
    <source>
        <dbReference type="SAM" id="MobiDB-lite"/>
    </source>
</evidence>
<dbReference type="PANTHER" id="PTHR10670:SF0">
    <property type="entry name" value="DNA POLYMERASE EPSILON CATALYTIC SUBUNIT A"/>
    <property type="match status" value="1"/>
</dbReference>
<dbReference type="InterPro" id="IPR013697">
    <property type="entry name" value="DNA_pol_e_suA_C"/>
</dbReference>
<sequence>MEEEENEETVGNTDDFIEDIVPSSTLGLSFEKRRERLNQSDRIDQLYGCLRYTEFEERIGWLYNLQPCEIFDEDRRRFVSSLDLYFIGEIGDRFKISIVYSPYFYVGAKLGRENDVFAYLSKRYHNRCLSCDLVAKEDLDLPNHLAGIKRTFIRLRFLDIDDLIKARKELQPIVKRNTEREKEQQSHPELAVLSRNQSANSRSSDIIVNGLSNANVAGKQIDGIIELREFDVPYHIRVCIDLKINVGLWYGVRGQSTSGPQNQFVLKPDLIEQPEPIVLAFDIECTKMPLKFPTAVSDQIMMISYMIDTQGYLIINREIISQDINDFEYTPKKEYPGHFHVFNESNEFELLKRFFNHIVDVKPHILVTYNGDSFDMPFVEQRAQFYGLNMYNEIGFRKDSQDCYLSRPCIHMDCIKWVKRDSYLPVGSHGLKAVTKAKLRYNPIEIDPEDMCRLAVEQPQTLSNYSVSDAVATYYLYMKYVHTFIFALGTIIPMRPDEVLRKGSGTLCETLLMVQAYMANVIYPNKHEDEQYKYTTDGHLLITETYVGASVEALESGVFRSDIPCRFKIVPETIQYLIDNIDRTLQQSIEIEEKLSIDLIENLSEIKDDILQRLQHLKNVPNRLENPNIYHLDVGAMYPNIILTNRLQPSAIVDSTICAQCDLNRPNARCQRKMDWIWRGTYVPATRNELQRIQLQLENERFSFNGQSIEKKMFIDGSKKGTNTANNNNNNTPTNNTLSFHELPQETQISIERKRLADYCRKAYKKVNHTREETRETTVCQCENPFYVDTVRAFRDRRYEYKGLHKKWKKNLATAAKKDDLSEAKRCNNLIVIYDSLQLAHKCILNSFYGYVMRRGARWHRMEMGGIVCTTGSTIIRRTRELIEQIGRPLELDTDGIWCVLPATFPENYELITRDESRPKVVISYPCSLLNLLIKDHYTNDQYHELVDKEKHSYEIRSENSVFFEIDGPYLAMILPASKEEGKRIKKRYCVFNMDGSIAELKGFEVKRNGELQLIKIFQASVFEAFLKGTTLEECYGHVAAIADYWLDVLFSRAKDITDKELFELISERRTMSRMLSDYGEQKSTSISTAKRLAEFLGEDVIKDKGLCCRFVIANVPRDAPVTERAIPLAIFQSEQSIRNHYLRKWLRLSSVDNLDIREILDWNYYIERFSSCIQKIITIPAALQNIRNPVVRVPHPDWLHKRLVEKNSLYKQKRITDVFNSVDKQTHSDNTEQQLSNDIEDIAGKSKTSMSSIKITKKRKRDELNEKTITRQWRIVLGPPPTFGQTTSQHIKWLNYQKRKWEIQREQASSNNSDNNNIQLSTKPKSATSGKIDTYIRRAAEHLHTRPWQIISYELTDQPGLFKAWCLVEHELVQIKIKVPRIFYVNYRTSIENISNQTQRSAGYERAIQNCSHKVNRLLPRCSQAYYLYEYRLDENHFRDYYTDIMTDLSNPDIEGVYEMNVPLDFRLLLTLGCICSLRKEHYRTNMLSNLYEFDELEFLSLSEQTYLQAGSLQCIYLYIHQDNGKLFIALFIPNNCRVFIGILDDIRENRMPNLNKLLKNECEKRLQRGIDTNLLPINEHQFEVKVDTDIQNIWKRFNKIIASLRESDMATRSLPIYLAIQSNIPVLDLQTSMLSSLADYPKVTLSIKDKPNLYNQLDWQRTAARHALQHYANANIILVNMLEQCRYLHIPLGNFPDDPCLFACDLFYARHLVKHNHLLWCSLTDQPDLGGKEQDDYRMLLTADVNDGNVNSNDENIFKNDNEEIHTNRQNHPFEINHAGFYPISCIEFELVGLAICAVLNFQKIHEAEGSNFDLGFGTTVQNPLGGPGVVPSINNTSVTAYDETSQCLPALRLLRQMAQIWLQDVHSYTNIFADMQLNHFYRWLQSTKSLLYEPALKRTIQVFMRKLLVQLLVELQRIGSTTIYGNLNKIILATKRWSLVDTRLYIKVILEHLQLKDLTSTICLELKSIYHCLWWFDDKNYCGFRIWSNAKGQIDDNIDNDDEEETIFDWNMIVYLPRVVQDYFETIMIGFARSIYDRLRDEYKDAASITQTNLPTKVLEYCRGLFTDELYQQLMSVTNQIERKLTKSDFDSTLPTPLSSTSPALEFVKSVCCLLFLLHDMHDDVMNLRRDLLKLLKLSEYSQITTTNLSSLTSFIIPQLVCSNCNHYRDIDLYREINSTTDKDSDDEQQREYQYTCNQCHTTYDQTVIEQYLLNHLQTLLLENVLQDAICNKCHFVRNVYYKVYCDCGQLYQNLHTTKLLYDTCIILSQIASKHQMTTLLQQIQFLKRLNHWND</sequence>
<dbReference type="GO" id="GO:0008270">
    <property type="term" value="F:zinc ion binding"/>
    <property type="evidence" value="ECO:0007669"/>
    <property type="project" value="UniProtKB-KW"/>
</dbReference>
<dbReference type="GO" id="GO:0000166">
    <property type="term" value="F:nucleotide binding"/>
    <property type="evidence" value="ECO:0007669"/>
    <property type="project" value="InterPro"/>
</dbReference>
<feature type="compositionally biased region" description="Low complexity" evidence="16">
    <location>
        <begin position="722"/>
        <end position="737"/>
    </location>
</feature>
<name>A0A819MMZ4_9BILA</name>
<feature type="compositionally biased region" description="Basic and acidic residues" evidence="16">
    <location>
        <begin position="175"/>
        <end position="186"/>
    </location>
</feature>
<dbReference type="InterPro" id="IPR036397">
    <property type="entry name" value="RNaseH_sf"/>
</dbReference>
<keyword evidence="8 15" id="KW-0863">Zinc-finger</keyword>
<evidence type="ECO:0000256" key="7">
    <source>
        <dbReference type="ARBA" id="ARBA00022723"/>
    </source>
</evidence>
<keyword evidence="7 15" id="KW-0479">Metal-binding</keyword>
<evidence type="ECO:0000256" key="5">
    <source>
        <dbReference type="ARBA" id="ARBA00022695"/>
    </source>
</evidence>
<dbReference type="GO" id="GO:0006272">
    <property type="term" value="P:leading strand elongation"/>
    <property type="evidence" value="ECO:0007669"/>
    <property type="project" value="TreeGrafter"/>
</dbReference>
<keyword evidence="13 15" id="KW-0238">DNA-binding</keyword>
<dbReference type="FunFam" id="1.10.132.60:FF:000002">
    <property type="entry name" value="DNA polymerase epsilon catalytic subunit"/>
    <property type="match status" value="1"/>
</dbReference>
<dbReference type="InterPro" id="IPR006133">
    <property type="entry name" value="DNA-dir_DNA_pol_B_exonuc"/>
</dbReference>
<keyword evidence="6 15" id="KW-0235">DNA replication</keyword>
<dbReference type="SUPFAM" id="SSF56672">
    <property type="entry name" value="DNA/RNA polymerases"/>
    <property type="match status" value="1"/>
</dbReference>
<evidence type="ECO:0000313" key="19">
    <source>
        <dbReference type="Proteomes" id="UP000663868"/>
    </source>
</evidence>
<dbReference type="InterPro" id="IPR023211">
    <property type="entry name" value="DNA_pol_palm_dom_sf"/>
</dbReference>
<keyword evidence="14 15" id="KW-0539">Nucleus</keyword>
<dbReference type="GO" id="GO:0006297">
    <property type="term" value="P:nucleotide-excision repair, DNA gap filling"/>
    <property type="evidence" value="ECO:0007669"/>
    <property type="project" value="TreeGrafter"/>
</dbReference>
<dbReference type="InterPro" id="IPR055191">
    <property type="entry name" value="POL2_thumb"/>
</dbReference>
<evidence type="ECO:0000256" key="15">
    <source>
        <dbReference type="RuleBase" id="RU365029"/>
    </source>
</evidence>
<feature type="region of interest" description="Disordered" evidence="16">
    <location>
        <begin position="1307"/>
        <end position="1327"/>
    </location>
</feature>